<keyword evidence="2" id="KW-1185">Reference proteome</keyword>
<dbReference type="Proteomes" id="UP000051682">
    <property type="component" value="Unassembled WGS sequence"/>
</dbReference>
<dbReference type="NCBIfam" id="TIGR03562">
    <property type="entry name" value="osmo_induc_OsmC"/>
    <property type="match status" value="1"/>
</dbReference>
<dbReference type="SUPFAM" id="SSF82784">
    <property type="entry name" value="OsmC-like"/>
    <property type="match status" value="1"/>
</dbReference>
<reference evidence="1 2" key="1">
    <citation type="submission" date="2015-10" db="EMBL/GenBank/DDBJ databases">
        <title>Chryseobacterium aquaticum genome.</title>
        <authorList>
            <person name="Newman J.D."/>
            <person name="Ferguson M.B."/>
            <person name="Miller J.R."/>
        </authorList>
    </citation>
    <scope>NUCLEOTIDE SEQUENCE [LARGE SCALE GENOMIC DNA]</scope>
    <source>
        <strain evidence="1 2">KCTC 12483</strain>
    </source>
</reference>
<dbReference type="InterPro" id="IPR019904">
    <property type="entry name" value="Peroxiredoxin_OsmC"/>
</dbReference>
<dbReference type="RefSeq" id="WP_056015193.1">
    <property type="nucleotide sequence ID" value="NZ_LLYZ01000005.1"/>
</dbReference>
<evidence type="ECO:0000313" key="2">
    <source>
        <dbReference type="Proteomes" id="UP000051682"/>
    </source>
</evidence>
<dbReference type="EMBL" id="LLYZ01000005">
    <property type="protein sequence ID" value="KQK26151.1"/>
    <property type="molecule type" value="Genomic_DNA"/>
</dbReference>
<sequence>MQSTIKAVWQGSFKQGNGQFATENSKLSNSAFRPSYVENDGTFTNPEELLAAAHASCFTMTLSYILGENGFSADQLETSVSLIISNNVITNSNLSLQAKIDGITEEEFRNLALKAKEMCPVGNVLKAESSLEATLIL</sequence>
<dbReference type="InterPro" id="IPR036102">
    <property type="entry name" value="OsmC/Ohrsf"/>
</dbReference>
<dbReference type="AlphaFoldDB" id="A0A0Q3HTR2"/>
<dbReference type="InterPro" id="IPR015946">
    <property type="entry name" value="KH_dom-like_a/b"/>
</dbReference>
<proteinExistence type="predicted"/>
<dbReference type="InterPro" id="IPR052707">
    <property type="entry name" value="OsmC_Ohr_Peroxiredoxin"/>
</dbReference>
<dbReference type="Pfam" id="PF02566">
    <property type="entry name" value="OsmC"/>
    <property type="match status" value="1"/>
</dbReference>
<evidence type="ECO:0008006" key="3">
    <source>
        <dbReference type="Google" id="ProtNLM"/>
    </source>
</evidence>
<protein>
    <recommendedName>
        <fullName evidence="3">Peroxiredoxin</fullName>
    </recommendedName>
</protein>
<dbReference type="PANTHER" id="PTHR42830:SF1">
    <property type="entry name" value="OSMOTICALLY INDUCIBLE FAMILY PROTEIN"/>
    <property type="match status" value="1"/>
</dbReference>
<evidence type="ECO:0000313" key="1">
    <source>
        <dbReference type="EMBL" id="KQK26151.1"/>
    </source>
</evidence>
<comment type="caution">
    <text evidence="1">The sequence shown here is derived from an EMBL/GenBank/DDBJ whole genome shotgun (WGS) entry which is preliminary data.</text>
</comment>
<name>A0A0Q3HTR2_9FLAO</name>
<dbReference type="InterPro" id="IPR003718">
    <property type="entry name" value="OsmC/Ohr_fam"/>
</dbReference>
<dbReference type="GO" id="GO:0006979">
    <property type="term" value="P:response to oxidative stress"/>
    <property type="evidence" value="ECO:0007669"/>
    <property type="project" value="InterPro"/>
</dbReference>
<organism evidence="1 2">
    <name type="scientific">Chryseobacterium aquaticum</name>
    <dbReference type="NCBI Taxonomy" id="452084"/>
    <lineage>
        <taxon>Bacteria</taxon>
        <taxon>Pseudomonadati</taxon>
        <taxon>Bacteroidota</taxon>
        <taxon>Flavobacteriia</taxon>
        <taxon>Flavobacteriales</taxon>
        <taxon>Weeksellaceae</taxon>
        <taxon>Chryseobacterium group</taxon>
        <taxon>Chryseobacterium</taxon>
    </lineage>
</organism>
<accession>A0A0Q3HTR2</accession>
<dbReference type="GO" id="GO:0004601">
    <property type="term" value="F:peroxidase activity"/>
    <property type="evidence" value="ECO:0007669"/>
    <property type="project" value="InterPro"/>
</dbReference>
<dbReference type="PANTHER" id="PTHR42830">
    <property type="entry name" value="OSMOTICALLY INDUCIBLE FAMILY PROTEIN"/>
    <property type="match status" value="1"/>
</dbReference>
<dbReference type="Gene3D" id="3.30.300.20">
    <property type="match status" value="1"/>
</dbReference>
<dbReference type="OrthoDB" id="9807532at2"/>
<gene>
    <name evidence="1" type="ORF">AR438_11275</name>
</gene>
<dbReference type="STRING" id="452084.AR438_11275"/>